<dbReference type="PROSITE" id="PS50937">
    <property type="entry name" value="HTH_MERR_2"/>
    <property type="match status" value="1"/>
</dbReference>
<keyword evidence="3" id="KW-0804">Transcription</keyword>
<sequence>MISLRIQEVCRKTGLTKKAIYFYIDQGLITPDRNAENNYLDFSEADVDRLQIIALLRQYNVPVGAVEELFRYPSMTNFYLHRQLADLRAQLLRQLGLIRSLSTLLTELPPQYNVANLKEQVGRSTAATEADQSMLDLVCPDQDARMISIFIWSSFLNVPKSEYRLFLWGKITEQAQQELKGSLRYVARIIYALDSEQIENDARQRYHDSQAILKMQEDSYGQLRQRIMNRLRHLADDPRDQAYWTLNYEKVTLPLVRFVNGPLGDLIAEYNSEYLIYLKNMQRLAASVRRELLEGAERDLYERLIRVLNGKLDLDQYPGLISFYTFEMGLYMILPLAKQRQLLEE</sequence>
<proteinExistence type="predicted"/>
<dbReference type="CDD" id="cd00592">
    <property type="entry name" value="HTH_MerR-like"/>
    <property type="match status" value="1"/>
</dbReference>
<dbReference type="GO" id="GO:0003700">
    <property type="term" value="F:DNA-binding transcription factor activity"/>
    <property type="evidence" value="ECO:0007669"/>
    <property type="project" value="InterPro"/>
</dbReference>
<dbReference type="PANTHER" id="PTHR30204:SF94">
    <property type="entry name" value="HEAVY METAL-DEPENDENT TRANSCRIPTIONAL REGULATOR HI_0293-RELATED"/>
    <property type="match status" value="1"/>
</dbReference>
<feature type="domain" description="HTH merR-type" evidence="4">
    <location>
        <begin position="3"/>
        <end position="72"/>
    </location>
</feature>
<dbReference type="AlphaFoldDB" id="A0A412FIP7"/>
<dbReference type="Pfam" id="PF13411">
    <property type="entry name" value="MerR_1"/>
    <property type="match status" value="1"/>
</dbReference>
<evidence type="ECO:0000256" key="1">
    <source>
        <dbReference type="ARBA" id="ARBA00023015"/>
    </source>
</evidence>
<keyword evidence="6" id="KW-1185">Reference proteome</keyword>
<evidence type="ECO:0000256" key="3">
    <source>
        <dbReference type="ARBA" id="ARBA00023163"/>
    </source>
</evidence>
<dbReference type="SUPFAM" id="SSF46955">
    <property type="entry name" value="Putative DNA-binding domain"/>
    <property type="match status" value="1"/>
</dbReference>
<dbReference type="EMBL" id="QRUP01000029">
    <property type="protein sequence ID" value="RGR68037.1"/>
    <property type="molecule type" value="Genomic_DNA"/>
</dbReference>
<gene>
    <name evidence="5" type="ORF">DWY25_16415</name>
</gene>
<keyword evidence="2" id="KW-0238">DNA-binding</keyword>
<dbReference type="InterPro" id="IPR047057">
    <property type="entry name" value="MerR_fam"/>
</dbReference>
<name>A0A412FIP7_9FIRM</name>
<evidence type="ECO:0000313" key="5">
    <source>
        <dbReference type="EMBL" id="RGR68037.1"/>
    </source>
</evidence>
<evidence type="ECO:0000313" key="6">
    <source>
        <dbReference type="Proteomes" id="UP000284178"/>
    </source>
</evidence>
<dbReference type="GO" id="GO:0003677">
    <property type="term" value="F:DNA binding"/>
    <property type="evidence" value="ECO:0007669"/>
    <property type="project" value="UniProtKB-KW"/>
</dbReference>
<dbReference type="InterPro" id="IPR009061">
    <property type="entry name" value="DNA-bd_dom_put_sf"/>
</dbReference>
<dbReference type="SMART" id="SM00422">
    <property type="entry name" value="HTH_MERR"/>
    <property type="match status" value="1"/>
</dbReference>
<dbReference type="PANTHER" id="PTHR30204">
    <property type="entry name" value="REDOX-CYCLING DRUG-SENSING TRANSCRIPTIONAL ACTIVATOR SOXR"/>
    <property type="match status" value="1"/>
</dbReference>
<evidence type="ECO:0000259" key="4">
    <source>
        <dbReference type="PROSITE" id="PS50937"/>
    </source>
</evidence>
<dbReference type="Gene3D" id="1.10.1660.10">
    <property type="match status" value="1"/>
</dbReference>
<accession>A0A412FIP7</accession>
<keyword evidence="1" id="KW-0805">Transcription regulation</keyword>
<evidence type="ECO:0000256" key="2">
    <source>
        <dbReference type="ARBA" id="ARBA00023125"/>
    </source>
</evidence>
<dbReference type="InterPro" id="IPR000551">
    <property type="entry name" value="MerR-type_HTH_dom"/>
</dbReference>
<protein>
    <submittedName>
        <fullName evidence="5">MerR family transcriptional regulator</fullName>
    </submittedName>
</protein>
<dbReference type="Proteomes" id="UP000284178">
    <property type="component" value="Unassembled WGS sequence"/>
</dbReference>
<reference evidence="5 6" key="1">
    <citation type="submission" date="2018-08" db="EMBL/GenBank/DDBJ databases">
        <title>A genome reference for cultivated species of the human gut microbiota.</title>
        <authorList>
            <person name="Zou Y."/>
            <person name="Xue W."/>
            <person name="Luo G."/>
        </authorList>
    </citation>
    <scope>NUCLEOTIDE SEQUENCE [LARGE SCALE GENOMIC DNA]</scope>
    <source>
        <strain evidence="5 6">AF24-29</strain>
    </source>
</reference>
<organism evidence="5 6">
    <name type="scientific">Holdemania filiformis</name>
    <dbReference type="NCBI Taxonomy" id="61171"/>
    <lineage>
        <taxon>Bacteria</taxon>
        <taxon>Bacillati</taxon>
        <taxon>Bacillota</taxon>
        <taxon>Erysipelotrichia</taxon>
        <taxon>Erysipelotrichales</taxon>
        <taxon>Erysipelotrichaceae</taxon>
        <taxon>Holdemania</taxon>
    </lineage>
</organism>
<comment type="caution">
    <text evidence="5">The sequence shown here is derived from an EMBL/GenBank/DDBJ whole genome shotgun (WGS) entry which is preliminary data.</text>
</comment>